<dbReference type="InterPro" id="IPR005372">
    <property type="entry name" value="UPF0182"/>
</dbReference>
<comment type="caution">
    <text evidence="6">The sequence shown here is derived from an EMBL/GenBank/DDBJ whole genome shotgun (WGS) entry which is preliminary data.</text>
</comment>
<feature type="transmembrane region" description="Helical" evidence="5">
    <location>
        <begin position="243"/>
        <end position="269"/>
    </location>
</feature>
<keyword evidence="2 5" id="KW-0812">Transmembrane</keyword>
<keyword evidence="1" id="KW-1003">Cell membrane</keyword>
<dbReference type="GO" id="GO:0005576">
    <property type="term" value="C:extracellular region"/>
    <property type="evidence" value="ECO:0007669"/>
    <property type="project" value="TreeGrafter"/>
</dbReference>
<feature type="transmembrane region" description="Helical" evidence="5">
    <location>
        <begin position="47"/>
        <end position="68"/>
    </location>
</feature>
<organism evidence="6 7">
    <name type="scientific">Candidatus Nealsonbacteria bacterium CG08_land_8_20_14_0_20_38_20</name>
    <dbReference type="NCBI Taxonomy" id="1974705"/>
    <lineage>
        <taxon>Bacteria</taxon>
        <taxon>Candidatus Nealsoniibacteriota</taxon>
    </lineage>
</organism>
<dbReference type="GO" id="GO:0016020">
    <property type="term" value="C:membrane"/>
    <property type="evidence" value="ECO:0007669"/>
    <property type="project" value="InterPro"/>
</dbReference>
<name>A0A2H0YKW0_9BACT</name>
<dbReference type="EMBL" id="PEYD01000069">
    <property type="protein sequence ID" value="PIS39134.1"/>
    <property type="molecule type" value="Genomic_DNA"/>
</dbReference>
<feature type="transmembrane region" description="Helical" evidence="5">
    <location>
        <begin position="155"/>
        <end position="180"/>
    </location>
</feature>
<feature type="transmembrane region" description="Helical" evidence="5">
    <location>
        <begin position="201"/>
        <end position="223"/>
    </location>
</feature>
<evidence type="ECO:0000256" key="4">
    <source>
        <dbReference type="ARBA" id="ARBA00023136"/>
    </source>
</evidence>
<evidence type="ECO:0000256" key="3">
    <source>
        <dbReference type="ARBA" id="ARBA00022989"/>
    </source>
</evidence>
<feature type="transmembrane region" description="Helical" evidence="5">
    <location>
        <begin position="12"/>
        <end position="35"/>
    </location>
</feature>
<accession>A0A2H0YKW0</accession>
<keyword evidence="4 5" id="KW-0472">Membrane</keyword>
<evidence type="ECO:0000313" key="6">
    <source>
        <dbReference type="EMBL" id="PIS39134.1"/>
    </source>
</evidence>
<protein>
    <submittedName>
        <fullName evidence="6">Uncharacterized protein</fullName>
    </submittedName>
</protein>
<evidence type="ECO:0000313" key="7">
    <source>
        <dbReference type="Proteomes" id="UP000230088"/>
    </source>
</evidence>
<gene>
    <name evidence="6" type="ORF">COT33_03605</name>
</gene>
<evidence type="ECO:0000256" key="1">
    <source>
        <dbReference type="ARBA" id="ARBA00022475"/>
    </source>
</evidence>
<dbReference type="PANTHER" id="PTHR39344:SF1">
    <property type="entry name" value="UPF0182 PROTEIN SLL1060"/>
    <property type="match status" value="1"/>
</dbReference>
<dbReference type="Proteomes" id="UP000230088">
    <property type="component" value="Unassembled WGS sequence"/>
</dbReference>
<reference evidence="7" key="1">
    <citation type="submission" date="2017-09" db="EMBL/GenBank/DDBJ databases">
        <title>Depth-based differentiation of microbial function through sediment-hosted aquifers and enrichment of novel symbionts in the deep terrestrial subsurface.</title>
        <authorList>
            <person name="Probst A.J."/>
            <person name="Ladd B."/>
            <person name="Jarett J.K."/>
            <person name="Geller-Mcgrath D.E."/>
            <person name="Sieber C.M.K."/>
            <person name="Emerson J.B."/>
            <person name="Anantharaman K."/>
            <person name="Thomas B.C."/>
            <person name="Malmstrom R."/>
            <person name="Stieglmeier M."/>
            <person name="Klingl A."/>
            <person name="Woyke T."/>
            <person name="Ryan C.M."/>
            <person name="Banfield J.F."/>
        </authorList>
    </citation>
    <scope>NUCLEOTIDE SEQUENCE [LARGE SCALE GENOMIC DNA]</scope>
</reference>
<keyword evidence="3 5" id="KW-1133">Transmembrane helix</keyword>
<proteinExistence type="predicted"/>
<evidence type="ECO:0000256" key="2">
    <source>
        <dbReference type="ARBA" id="ARBA00022692"/>
    </source>
</evidence>
<feature type="transmembrane region" description="Helical" evidence="5">
    <location>
        <begin position="276"/>
        <end position="297"/>
    </location>
</feature>
<feature type="transmembrane region" description="Helical" evidence="5">
    <location>
        <begin position="103"/>
        <end position="123"/>
    </location>
</feature>
<evidence type="ECO:0000256" key="5">
    <source>
        <dbReference type="SAM" id="Phobius"/>
    </source>
</evidence>
<sequence>MTIQKYLTQISFIGLFAIFILFSSLVALVTDWWWFSEVGYTQIFIKSLLAKITLFSAAGLFAAVFLLANFSLAIRSKVPWVATLPEALVGRPVNVDNHIVKKFAVVLSLVIAFFFGLVAAGNWQEVLKFISGAAFGAADPIFNKDIGFYLFSLPIFQIGLGLIKFLVLLALAGCATLYFLRGSLYVASLQLLKQMQIERGARIHLGILLAIFLATLAAGVYLFRFALLTSQYGLVFGATYTDAIVKIPILWVLMVTAVLAAISAAFWAWTGKLSPLIGAVSLYVVIGFAGAVIPSLVQKLVVAPNELVKETPFIKHNIAATRQAFALDKIEEREISGDKPITAADIANNNLTVKNVRLWDRKPLLSTFS</sequence>
<dbReference type="PANTHER" id="PTHR39344">
    <property type="entry name" value="UPF0182 PROTEIN SLL1060"/>
    <property type="match status" value="1"/>
</dbReference>
<dbReference type="Pfam" id="PF03699">
    <property type="entry name" value="UPF0182"/>
    <property type="match status" value="1"/>
</dbReference>
<dbReference type="AlphaFoldDB" id="A0A2H0YKW0"/>